<dbReference type="GO" id="GO:0006508">
    <property type="term" value="P:proteolysis"/>
    <property type="evidence" value="ECO:0007669"/>
    <property type="project" value="UniProtKB-KW"/>
</dbReference>
<keyword evidence="2" id="KW-0378">Hydrolase</keyword>
<evidence type="ECO:0000256" key="4">
    <source>
        <dbReference type="ARBA" id="ARBA00023157"/>
    </source>
</evidence>
<comment type="caution">
    <text evidence="5">The sequence shown here is derived from an EMBL/GenBank/DDBJ whole genome shotgun (WGS) entry which is preliminary data.</text>
</comment>
<proteinExistence type="predicted"/>
<protein>
    <submittedName>
        <fullName evidence="5">Serine protease</fullName>
    </submittedName>
</protein>
<keyword evidence="6" id="KW-1185">Reference proteome</keyword>
<dbReference type="InterPro" id="IPR001254">
    <property type="entry name" value="Trypsin_dom"/>
</dbReference>
<evidence type="ECO:0000256" key="2">
    <source>
        <dbReference type="ARBA" id="ARBA00022801"/>
    </source>
</evidence>
<organism evidence="5 6">
    <name type="scientific">Danaus plexippus plexippus</name>
    <dbReference type="NCBI Taxonomy" id="278856"/>
    <lineage>
        <taxon>Eukaryota</taxon>
        <taxon>Metazoa</taxon>
        <taxon>Ecdysozoa</taxon>
        <taxon>Arthropoda</taxon>
        <taxon>Hexapoda</taxon>
        <taxon>Insecta</taxon>
        <taxon>Pterygota</taxon>
        <taxon>Neoptera</taxon>
        <taxon>Endopterygota</taxon>
        <taxon>Lepidoptera</taxon>
        <taxon>Glossata</taxon>
        <taxon>Ditrysia</taxon>
        <taxon>Papilionoidea</taxon>
        <taxon>Nymphalidae</taxon>
        <taxon>Danainae</taxon>
        <taxon>Danaini</taxon>
        <taxon>Danaina</taxon>
        <taxon>Danaus</taxon>
        <taxon>Danaus</taxon>
    </lineage>
</organism>
<gene>
    <name evidence="5" type="ORF">KGM_213109</name>
</gene>
<evidence type="ECO:0000313" key="6">
    <source>
        <dbReference type="Proteomes" id="UP000007151"/>
    </source>
</evidence>
<dbReference type="OrthoDB" id="7726766at2759"/>
<dbReference type="Gene3D" id="2.40.10.10">
    <property type="entry name" value="Trypsin-like serine proteases"/>
    <property type="match status" value="2"/>
</dbReference>
<dbReference type="InterPro" id="IPR009003">
    <property type="entry name" value="Peptidase_S1_PA"/>
</dbReference>
<dbReference type="PANTHER" id="PTHR24276">
    <property type="entry name" value="POLYSERASE-RELATED"/>
    <property type="match status" value="1"/>
</dbReference>
<keyword evidence="3" id="KW-0720">Serine protease</keyword>
<accession>A0A212FEG5</accession>
<dbReference type="InterPro" id="IPR043504">
    <property type="entry name" value="Peptidase_S1_PA_chymotrypsin"/>
</dbReference>
<evidence type="ECO:0000256" key="3">
    <source>
        <dbReference type="ARBA" id="ARBA00022825"/>
    </source>
</evidence>
<dbReference type="Proteomes" id="UP000007151">
    <property type="component" value="Unassembled WGS sequence"/>
</dbReference>
<keyword evidence="1 5" id="KW-0645">Protease</keyword>
<dbReference type="PANTHER" id="PTHR24276:SF98">
    <property type="entry name" value="FI18310P1-RELATED"/>
    <property type="match status" value="1"/>
</dbReference>
<reference evidence="5 6" key="1">
    <citation type="journal article" date="2011" name="Cell">
        <title>The monarch butterfly genome yields insights into long-distance migration.</title>
        <authorList>
            <person name="Zhan S."/>
            <person name="Merlin C."/>
            <person name="Boore J.L."/>
            <person name="Reppert S.M."/>
        </authorList>
    </citation>
    <scope>NUCLEOTIDE SEQUENCE [LARGE SCALE GENOMIC DNA]</scope>
    <source>
        <strain evidence="5">F-2</strain>
    </source>
</reference>
<dbReference type="EMBL" id="AGBW02008937">
    <property type="protein sequence ID" value="OWR52131.1"/>
    <property type="molecule type" value="Genomic_DNA"/>
</dbReference>
<sequence>MKGKLSILRFLVLILILLKFNEIYAKGKERSLDNQGDDDENDDSMNIADVPEPEANVTGCTRKKAILMHEIRTATQNQFPFMASIMSSKNEYVCAGTVVANGLILTTAQCTDSISYVLVNGTSDKKDDTTFSLHVIKSENFPSYTGPNTGKDVAVIYTEKHNNTLASRINLSNYTSAQLLNDVEVLGFGLNAEVGQPKKLQYVGLEAREKNEDVIRAYIDCIETKVSTCFRDKGGPVLFNNELVGIVTKGQPECTVEILSTYALNKHMVDALPTYSFKAWIDEKIAKVAEPGVEALEAYPKKPSYREAVLHIMTSSGYLKSNNVFFITIAYTSVLYF</sequence>
<dbReference type="GO" id="GO:0004252">
    <property type="term" value="F:serine-type endopeptidase activity"/>
    <property type="evidence" value="ECO:0007669"/>
    <property type="project" value="InterPro"/>
</dbReference>
<keyword evidence="4" id="KW-1015">Disulfide bond</keyword>
<dbReference type="SMART" id="SM00020">
    <property type="entry name" value="Tryp_SPc"/>
    <property type="match status" value="1"/>
</dbReference>
<name>A0A212FEG5_DANPL</name>
<evidence type="ECO:0000256" key="1">
    <source>
        <dbReference type="ARBA" id="ARBA00022670"/>
    </source>
</evidence>
<dbReference type="SUPFAM" id="SSF50494">
    <property type="entry name" value="Trypsin-like serine proteases"/>
    <property type="match status" value="1"/>
</dbReference>
<dbReference type="InterPro" id="IPR050430">
    <property type="entry name" value="Peptidase_S1"/>
</dbReference>
<evidence type="ECO:0000313" key="5">
    <source>
        <dbReference type="EMBL" id="OWR52131.1"/>
    </source>
</evidence>
<dbReference type="Pfam" id="PF00089">
    <property type="entry name" value="Trypsin"/>
    <property type="match status" value="1"/>
</dbReference>
<dbReference type="KEGG" id="dpl:KGM_213109"/>
<dbReference type="AlphaFoldDB" id="A0A212FEG5"/>
<dbReference type="eggNOG" id="KOG3627">
    <property type="taxonomic scope" value="Eukaryota"/>
</dbReference>
<dbReference type="PROSITE" id="PS50240">
    <property type="entry name" value="TRYPSIN_DOM"/>
    <property type="match status" value="1"/>
</dbReference>